<dbReference type="RefSeq" id="WP_220164899.1">
    <property type="nucleotide sequence ID" value="NZ_CP080507.1"/>
</dbReference>
<feature type="transmembrane region" description="Helical" evidence="7">
    <location>
        <begin position="28"/>
        <end position="50"/>
    </location>
</feature>
<dbReference type="Pfam" id="PF09335">
    <property type="entry name" value="VTT_dom"/>
    <property type="match status" value="1"/>
</dbReference>
<name>A0A8F9TW23_9BACT</name>
<feature type="transmembrane region" description="Helical" evidence="7">
    <location>
        <begin position="157"/>
        <end position="179"/>
    </location>
</feature>
<feature type="domain" description="VTT" evidence="8">
    <location>
        <begin position="50"/>
        <end position="176"/>
    </location>
</feature>
<dbReference type="InterPro" id="IPR058127">
    <property type="entry name" value="DedA"/>
</dbReference>
<organism evidence="9 10">
    <name type="scientific">Horticoccus luteus</name>
    <dbReference type="NCBI Taxonomy" id="2862869"/>
    <lineage>
        <taxon>Bacteria</taxon>
        <taxon>Pseudomonadati</taxon>
        <taxon>Verrucomicrobiota</taxon>
        <taxon>Opitutia</taxon>
        <taxon>Opitutales</taxon>
        <taxon>Opitutaceae</taxon>
        <taxon>Horticoccus</taxon>
    </lineage>
</organism>
<evidence type="ECO:0000256" key="5">
    <source>
        <dbReference type="ARBA" id="ARBA00022989"/>
    </source>
</evidence>
<evidence type="ECO:0000259" key="8">
    <source>
        <dbReference type="Pfam" id="PF09335"/>
    </source>
</evidence>
<sequence>MLDLVHKLVDFILHIDRHLAEIIASYGLWTYGLLFAIIFAETGLVILPLLPGDSLLFAAGAFCAKPETGLNVHLLAALLSLAAILGDTVNYWIGSLIGPRVFSREDSFLLRKKHLARAHAFFERYGGRAIILARFVPIVRTFVPFVAGVGRMTYTRFISYNIIGGLLWICLFTYAGFFFGSREFVQQNFKLVILAIIVLSIVPVLFEALRAWRESRAKPQP</sequence>
<comment type="subcellular location">
    <subcellularLocation>
        <location evidence="1 7">Cell membrane</location>
        <topology evidence="1 7">Multi-pass membrane protein</topology>
    </subcellularLocation>
</comment>
<evidence type="ECO:0000256" key="2">
    <source>
        <dbReference type="ARBA" id="ARBA00010792"/>
    </source>
</evidence>
<dbReference type="Proteomes" id="UP000825051">
    <property type="component" value="Chromosome"/>
</dbReference>
<keyword evidence="3 7" id="KW-1003">Cell membrane</keyword>
<comment type="similarity">
    <text evidence="2 7">Belongs to the DedA family.</text>
</comment>
<proteinExistence type="inferred from homology"/>
<dbReference type="InterPro" id="IPR032816">
    <property type="entry name" value="VTT_dom"/>
</dbReference>
<dbReference type="NCBIfam" id="NF008102">
    <property type="entry name" value="PRK10847.1"/>
    <property type="match status" value="1"/>
</dbReference>
<dbReference type="KEGG" id="ole:K0B96_05890"/>
<feature type="transmembrane region" description="Helical" evidence="7">
    <location>
        <begin position="70"/>
        <end position="93"/>
    </location>
</feature>
<evidence type="ECO:0000313" key="10">
    <source>
        <dbReference type="Proteomes" id="UP000825051"/>
    </source>
</evidence>
<evidence type="ECO:0000256" key="1">
    <source>
        <dbReference type="ARBA" id="ARBA00004651"/>
    </source>
</evidence>
<evidence type="ECO:0000313" key="9">
    <source>
        <dbReference type="EMBL" id="QYM80145.1"/>
    </source>
</evidence>
<keyword evidence="4 7" id="KW-0812">Transmembrane</keyword>
<dbReference type="PANTHER" id="PTHR30353:SF0">
    <property type="entry name" value="TRANSMEMBRANE PROTEIN"/>
    <property type="match status" value="1"/>
</dbReference>
<feature type="transmembrane region" description="Helical" evidence="7">
    <location>
        <begin position="191"/>
        <end position="209"/>
    </location>
</feature>
<keyword evidence="10" id="KW-1185">Reference proteome</keyword>
<evidence type="ECO:0000256" key="3">
    <source>
        <dbReference type="ARBA" id="ARBA00022475"/>
    </source>
</evidence>
<accession>A0A8F9TW23</accession>
<feature type="transmembrane region" description="Helical" evidence="7">
    <location>
        <begin position="129"/>
        <end position="150"/>
    </location>
</feature>
<dbReference type="EMBL" id="CP080507">
    <property type="protein sequence ID" value="QYM80145.1"/>
    <property type="molecule type" value="Genomic_DNA"/>
</dbReference>
<evidence type="ECO:0000256" key="6">
    <source>
        <dbReference type="ARBA" id="ARBA00023136"/>
    </source>
</evidence>
<evidence type="ECO:0000256" key="7">
    <source>
        <dbReference type="RuleBase" id="RU367016"/>
    </source>
</evidence>
<dbReference type="PANTHER" id="PTHR30353">
    <property type="entry name" value="INNER MEMBRANE PROTEIN DEDA-RELATED"/>
    <property type="match status" value="1"/>
</dbReference>
<evidence type="ECO:0000256" key="4">
    <source>
        <dbReference type="ARBA" id="ARBA00022692"/>
    </source>
</evidence>
<dbReference type="InterPro" id="IPR032818">
    <property type="entry name" value="DedA-like"/>
</dbReference>
<dbReference type="GO" id="GO:0005886">
    <property type="term" value="C:plasma membrane"/>
    <property type="evidence" value="ECO:0007669"/>
    <property type="project" value="UniProtKB-SubCell"/>
</dbReference>
<keyword evidence="6 7" id="KW-0472">Membrane</keyword>
<keyword evidence="5 7" id="KW-1133">Transmembrane helix</keyword>
<gene>
    <name evidence="9" type="ORF">K0B96_05890</name>
</gene>
<protein>
    <submittedName>
        <fullName evidence="9">DedA family protein</fullName>
    </submittedName>
</protein>
<reference evidence="9" key="1">
    <citation type="submission" date="2021-08" db="EMBL/GenBank/DDBJ databases">
        <title>Genome of a novel bacterium of the phylum Verrucomicrobia, Oleiharenicola sp. KSB-15.</title>
        <authorList>
            <person name="Chung J.-H."/>
            <person name="Ahn J.-H."/>
            <person name="Yoon Y."/>
            <person name="Kim D.-Y."/>
            <person name="An S.-H."/>
            <person name="Park I."/>
            <person name="Yeon J."/>
        </authorList>
    </citation>
    <scope>NUCLEOTIDE SEQUENCE</scope>
    <source>
        <strain evidence="9">KSB-15</strain>
    </source>
</reference>
<dbReference type="AlphaFoldDB" id="A0A8F9TW23"/>